<protein>
    <submittedName>
        <fullName evidence="2">Uncharacterized protein</fullName>
    </submittedName>
</protein>
<gene>
    <name evidence="2" type="ORF">L211DRAFT_852059</name>
</gene>
<sequence length="233" mass="25642">MPIGHNKRSKKRSSTKRSQSSRTITIPKPTAVDETNGSTGPPQPLRLMDSSGADKDGSSDQEPSSGASSGGTLTAPLTPTPRYGFLCFRKCSPRTLVDGKYREHDPTSLPEPFKWGFIQWAQSARKRPSKPLDNAETLYNNRTLRFWRLSTDYGRFLKHEDDEDQNDVGDANGDDDTVYEVVNGGKDLLLASASTSQSFGTRIILLDISSEALHSTASSNEPFSLFIVTLEKI</sequence>
<dbReference type="OrthoDB" id="5409732at2759"/>
<evidence type="ECO:0000256" key="1">
    <source>
        <dbReference type="SAM" id="MobiDB-lite"/>
    </source>
</evidence>
<proteinExistence type="predicted"/>
<keyword evidence="3" id="KW-1185">Reference proteome</keyword>
<accession>A0A3N4LJ52</accession>
<organism evidence="2 3">
    <name type="scientific">Terfezia boudieri ATCC MYA-4762</name>
    <dbReference type="NCBI Taxonomy" id="1051890"/>
    <lineage>
        <taxon>Eukaryota</taxon>
        <taxon>Fungi</taxon>
        <taxon>Dikarya</taxon>
        <taxon>Ascomycota</taxon>
        <taxon>Pezizomycotina</taxon>
        <taxon>Pezizomycetes</taxon>
        <taxon>Pezizales</taxon>
        <taxon>Pezizaceae</taxon>
        <taxon>Terfezia</taxon>
    </lineage>
</organism>
<evidence type="ECO:0000313" key="2">
    <source>
        <dbReference type="EMBL" id="RPB20681.1"/>
    </source>
</evidence>
<feature type="compositionally biased region" description="Low complexity" evidence="1">
    <location>
        <begin position="64"/>
        <end position="76"/>
    </location>
</feature>
<dbReference type="Proteomes" id="UP000267821">
    <property type="component" value="Unassembled WGS sequence"/>
</dbReference>
<feature type="region of interest" description="Disordered" evidence="1">
    <location>
        <begin position="1"/>
        <end position="76"/>
    </location>
</feature>
<dbReference type="InParanoid" id="A0A3N4LJ52"/>
<feature type="compositionally biased region" description="Basic residues" evidence="1">
    <location>
        <begin position="1"/>
        <end position="15"/>
    </location>
</feature>
<reference evidence="2 3" key="1">
    <citation type="journal article" date="2018" name="Nat. Ecol. Evol.">
        <title>Pezizomycetes genomes reveal the molecular basis of ectomycorrhizal truffle lifestyle.</title>
        <authorList>
            <person name="Murat C."/>
            <person name="Payen T."/>
            <person name="Noel B."/>
            <person name="Kuo A."/>
            <person name="Morin E."/>
            <person name="Chen J."/>
            <person name="Kohler A."/>
            <person name="Krizsan K."/>
            <person name="Balestrini R."/>
            <person name="Da Silva C."/>
            <person name="Montanini B."/>
            <person name="Hainaut M."/>
            <person name="Levati E."/>
            <person name="Barry K.W."/>
            <person name="Belfiori B."/>
            <person name="Cichocki N."/>
            <person name="Clum A."/>
            <person name="Dockter R.B."/>
            <person name="Fauchery L."/>
            <person name="Guy J."/>
            <person name="Iotti M."/>
            <person name="Le Tacon F."/>
            <person name="Lindquist E.A."/>
            <person name="Lipzen A."/>
            <person name="Malagnac F."/>
            <person name="Mello A."/>
            <person name="Molinier V."/>
            <person name="Miyauchi S."/>
            <person name="Poulain J."/>
            <person name="Riccioni C."/>
            <person name="Rubini A."/>
            <person name="Sitrit Y."/>
            <person name="Splivallo R."/>
            <person name="Traeger S."/>
            <person name="Wang M."/>
            <person name="Zifcakova L."/>
            <person name="Wipf D."/>
            <person name="Zambonelli A."/>
            <person name="Paolocci F."/>
            <person name="Nowrousian M."/>
            <person name="Ottonello S."/>
            <person name="Baldrian P."/>
            <person name="Spatafora J.W."/>
            <person name="Henrissat B."/>
            <person name="Nagy L.G."/>
            <person name="Aury J.M."/>
            <person name="Wincker P."/>
            <person name="Grigoriev I.V."/>
            <person name="Bonfante P."/>
            <person name="Martin F.M."/>
        </authorList>
    </citation>
    <scope>NUCLEOTIDE SEQUENCE [LARGE SCALE GENOMIC DNA]</scope>
    <source>
        <strain evidence="2 3">ATCC MYA-4762</strain>
    </source>
</reference>
<evidence type="ECO:0000313" key="3">
    <source>
        <dbReference type="Proteomes" id="UP000267821"/>
    </source>
</evidence>
<dbReference type="AlphaFoldDB" id="A0A3N4LJ52"/>
<name>A0A3N4LJ52_9PEZI</name>
<dbReference type="EMBL" id="ML121568">
    <property type="protein sequence ID" value="RPB20681.1"/>
    <property type="molecule type" value="Genomic_DNA"/>
</dbReference>